<evidence type="ECO:0000256" key="1">
    <source>
        <dbReference type="ARBA" id="ARBA00004196"/>
    </source>
</evidence>
<comment type="caution">
    <text evidence="8">The sequence shown here is derived from an EMBL/GenBank/DDBJ whole genome shotgun (WGS) entry which is preliminary data.</text>
</comment>
<dbReference type="InterPro" id="IPR003368">
    <property type="entry name" value="POMP_repeat"/>
</dbReference>
<proteinExistence type="predicted"/>
<dbReference type="AlphaFoldDB" id="A0AAU9IN48"/>
<keyword evidence="4" id="KW-0964">Secreted</keyword>
<reference evidence="8" key="1">
    <citation type="submission" date="2021-09" db="EMBL/GenBank/DDBJ databases">
        <authorList>
            <consortium name="AG Swart"/>
            <person name="Singh M."/>
            <person name="Singh A."/>
            <person name="Seah K."/>
            <person name="Emmerich C."/>
        </authorList>
    </citation>
    <scope>NUCLEOTIDE SEQUENCE</scope>
    <source>
        <strain evidence="8">ATCC30299</strain>
    </source>
</reference>
<keyword evidence="7" id="KW-0998">Cell outer membrane</keyword>
<dbReference type="EMBL" id="CAJZBQ010000008">
    <property type="protein sequence ID" value="CAG9312599.1"/>
    <property type="molecule type" value="Genomic_DNA"/>
</dbReference>
<dbReference type="PANTHER" id="PTHR32158">
    <property type="entry name" value="RING-TYPE DOMAIN-CONTAINING PROTEIN"/>
    <property type="match status" value="1"/>
</dbReference>
<evidence type="ECO:0000256" key="4">
    <source>
        <dbReference type="ARBA" id="ARBA00022525"/>
    </source>
</evidence>
<dbReference type="PANTHER" id="PTHR32158:SF21">
    <property type="match status" value="1"/>
</dbReference>
<protein>
    <submittedName>
        <fullName evidence="8">Uncharacterized protein</fullName>
    </submittedName>
</protein>
<evidence type="ECO:0000256" key="6">
    <source>
        <dbReference type="ARBA" id="ARBA00023136"/>
    </source>
</evidence>
<dbReference type="InterPro" id="IPR011050">
    <property type="entry name" value="Pectin_lyase_fold/virulence"/>
</dbReference>
<gene>
    <name evidence="8" type="ORF">BSTOLATCC_MIC7128</name>
</gene>
<dbReference type="Proteomes" id="UP001162131">
    <property type="component" value="Unassembled WGS sequence"/>
</dbReference>
<name>A0AAU9IN48_9CILI</name>
<keyword evidence="9" id="KW-1185">Reference proteome</keyword>
<evidence type="ECO:0000256" key="5">
    <source>
        <dbReference type="ARBA" id="ARBA00022729"/>
    </source>
</evidence>
<keyword evidence="6" id="KW-0472">Membrane</keyword>
<keyword evidence="5" id="KW-0732">Signal</keyword>
<evidence type="ECO:0000256" key="2">
    <source>
        <dbReference type="ARBA" id="ARBA00004442"/>
    </source>
</evidence>
<evidence type="ECO:0000313" key="8">
    <source>
        <dbReference type="EMBL" id="CAG9312599.1"/>
    </source>
</evidence>
<comment type="subcellular location">
    <subcellularLocation>
        <location evidence="1">Cell envelope</location>
    </subcellularLocation>
    <subcellularLocation>
        <location evidence="2">Cell outer membrane</location>
    </subcellularLocation>
    <subcellularLocation>
        <location evidence="3">Secreted</location>
    </subcellularLocation>
</comment>
<sequence>MTNITFKTNHAKAMITTNNLVNFDLKDLVIDSNGSFEEDKNINSLLLDYFIENRDIENLYISKRKNNTHTIGCNYMVSLSGSYNLDIIPFTLVNNTCRHSSPTYIVYNLDIPDLSPISCIENTGNGPLPACFYFTGYYDRSIKDSTFIGNKNYHISGNGAIQIESENNLYVRNCSFLDNSADFAPAIYFKGKNLYVDSSKFESNESKLGSGGAIYFILGSANNKGAIIISSSSFRNNSAQTNGGGIYIEAKSTVPLGLDLIISQTNFTENYADYGSALYLDRSVSLSQSSTIITSKFKENNSHKSGTIALYFYSGILSFKSCEFSENSSNFGAVFHIDINDDTDELHSKAIIELSTFRNNTGSSIINLDNQNRNSTVVTKNCLFEFNKGIIASLNFDYFSDSGSVFQYNLLVLGPAFSFRTQLFYMLVHNFLIIQAKNMVEL</sequence>
<accession>A0AAU9IN48</accession>
<evidence type="ECO:0000313" key="9">
    <source>
        <dbReference type="Proteomes" id="UP001162131"/>
    </source>
</evidence>
<evidence type="ECO:0000256" key="3">
    <source>
        <dbReference type="ARBA" id="ARBA00004613"/>
    </source>
</evidence>
<evidence type="ECO:0000256" key="7">
    <source>
        <dbReference type="ARBA" id="ARBA00023237"/>
    </source>
</evidence>
<dbReference type="SUPFAM" id="SSF51126">
    <property type="entry name" value="Pectin lyase-like"/>
    <property type="match status" value="1"/>
</dbReference>
<dbReference type="GO" id="GO:0005576">
    <property type="term" value="C:extracellular region"/>
    <property type="evidence" value="ECO:0007669"/>
    <property type="project" value="UniProtKB-SubCell"/>
</dbReference>
<dbReference type="NCBIfam" id="TIGR01376">
    <property type="entry name" value="POMP_repeat"/>
    <property type="match status" value="1"/>
</dbReference>
<organism evidence="8 9">
    <name type="scientific">Blepharisma stoltei</name>
    <dbReference type="NCBI Taxonomy" id="1481888"/>
    <lineage>
        <taxon>Eukaryota</taxon>
        <taxon>Sar</taxon>
        <taxon>Alveolata</taxon>
        <taxon>Ciliophora</taxon>
        <taxon>Postciliodesmatophora</taxon>
        <taxon>Heterotrichea</taxon>
        <taxon>Heterotrichida</taxon>
        <taxon>Blepharismidae</taxon>
        <taxon>Blepharisma</taxon>
    </lineage>
</organism>